<evidence type="ECO:0000313" key="2">
    <source>
        <dbReference type="EMBL" id="NLJ22982.1"/>
    </source>
</evidence>
<proteinExistence type="predicted"/>
<dbReference type="Pfam" id="PF14251">
    <property type="entry name" value="PterinBD-DUF4346"/>
    <property type="match status" value="1"/>
</dbReference>
<dbReference type="AlphaFoldDB" id="A0A7K4AJ51"/>
<organism evidence="2 3">
    <name type="scientific">Methanothrix soehngenii</name>
    <name type="common">Methanosaeta concilii</name>
    <dbReference type="NCBI Taxonomy" id="2223"/>
    <lineage>
        <taxon>Archaea</taxon>
        <taxon>Methanobacteriati</taxon>
        <taxon>Methanobacteriota</taxon>
        <taxon>Stenosarchaea group</taxon>
        <taxon>Methanomicrobia</taxon>
        <taxon>Methanotrichales</taxon>
        <taxon>Methanotrichaceae</taxon>
        <taxon>Methanothrix</taxon>
    </lineage>
</organism>
<sequence>ELLDGDSQGANLLLSVLAMEVGASLLFTPEYSAKAKGSIHELAVASQMMVLAKGRQTPPKDLGLDLLILKEKRRIPEEVPPRELVEASADHKFEADPAGSFRIFLSEGRIVAGNGRITVAGTSARKVLNTLIDRGLIGRLDHAGYLGRELERAEIALRLGRSYIQDEPLWPIEKG</sequence>
<dbReference type="EMBL" id="JAAYUN010000129">
    <property type="protein sequence ID" value="NLJ22982.1"/>
    <property type="molecule type" value="Genomic_DNA"/>
</dbReference>
<name>A0A7K4AJ51_METSH</name>
<reference evidence="2 3" key="1">
    <citation type="journal article" date="2020" name="Biotechnol. Biofuels">
        <title>New insights from the biogas microbiome by comprehensive genome-resolved metagenomics of nearly 1600 species originating from multiple anaerobic digesters.</title>
        <authorList>
            <person name="Campanaro S."/>
            <person name="Treu L."/>
            <person name="Rodriguez-R L.M."/>
            <person name="Kovalovszki A."/>
            <person name="Ziels R.M."/>
            <person name="Maus I."/>
            <person name="Zhu X."/>
            <person name="Kougias P.G."/>
            <person name="Basile A."/>
            <person name="Luo G."/>
            <person name="Schluter A."/>
            <person name="Konstantinidis K.T."/>
            <person name="Angelidaki I."/>
        </authorList>
    </citation>
    <scope>NUCLEOTIDE SEQUENCE [LARGE SCALE GENOMIC DNA]</scope>
    <source>
        <strain evidence="2">AS27yjCOA_157</strain>
    </source>
</reference>
<accession>A0A7K4AJ51</accession>
<dbReference type="InterPro" id="IPR025595">
    <property type="entry name" value="PterinBD-DUF4346"/>
</dbReference>
<feature type="domain" description="DUF4346" evidence="1">
    <location>
        <begin position="96"/>
        <end position="166"/>
    </location>
</feature>
<dbReference type="Proteomes" id="UP000544742">
    <property type="component" value="Unassembled WGS sequence"/>
</dbReference>
<evidence type="ECO:0000259" key="1">
    <source>
        <dbReference type="Pfam" id="PF14251"/>
    </source>
</evidence>
<feature type="non-terminal residue" evidence="2">
    <location>
        <position position="1"/>
    </location>
</feature>
<gene>
    <name evidence="2" type="ORF">GX426_07730</name>
</gene>
<comment type="caution">
    <text evidence="2">The sequence shown here is derived from an EMBL/GenBank/DDBJ whole genome shotgun (WGS) entry which is preliminary data.</text>
</comment>
<protein>
    <submittedName>
        <fullName evidence="2">DUF4346 domain-containing protein</fullName>
    </submittedName>
</protein>
<evidence type="ECO:0000313" key="3">
    <source>
        <dbReference type="Proteomes" id="UP000544742"/>
    </source>
</evidence>